<dbReference type="AlphaFoldDB" id="L2GKT3"/>
<keyword evidence="1" id="KW-0732">Signal</keyword>
<dbReference type="EMBL" id="JH370147">
    <property type="protein sequence ID" value="ELA41239.1"/>
    <property type="molecule type" value="Genomic_DNA"/>
</dbReference>
<evidence type="ECO:0000313" key="3">
    <source>
        <dbReference type="Proteomes" id="UP000011082"/>
    </source>
</evidence>
<gene>
    <name evidence="2" type="ORF">VICG_01728</name>
</gene>
<evidence type="ECO:0000313" key="2">
    <source>
        <dbReference type="EMBL" id="ELA41239.1"/>
    </source>
</evidence>
<feature type="chain" id="PRO_5003959965" evidence="1">
    <location>
        <begin position="33"/>
        <end position="251"/>
    </location>
</feature>
<sequence>MLQAQSTKQILFGVVKMLPILGIVVLPGVVDASSEATNNRDIAGSTIEVTSLGSMTATDVGSHEESAGLAPATNPNALPSHFADLDDLYNTGFNDSDDDPELNNFSRWFSQSEIQELEKLLSSLRPAPVIYANDAKFKLFLNNLRIVKVVGDWIENKGLEDKDGYSNCKGDIFELAAFDIWRRFRSRVPNPQNNEEMFVINIVNVAISQGASPELSEVDVSNIEQVPTHALKFLEDNLGTKILKRKLAGKP</sequence>
<reference evidence="3" key="1">
    <citation type="submission" date="2011-05" db="EMBL/GenBank/DDBJ databases">
        <title>The genome sequence of Vittaforma corneae strain ATCC 50505.</title>
        <authorList>
            <consortium name="The Broad Institute Genome Sequencing Platform"/>
            <person name="Cuomo C."/>
            <person name="Didier E."/>
            <person name="Bowers L."/>
            <person name="Young S.K."/>
            <person name="Zeng Q."/>
            <person name="Gargeya S."/>
            <person name="Fitzgerald M."/>
            <person name="Haas B."/>
            <person name="Abouelleil A."/>
            <person name="Alvarado L."/>
            <person name="Arachchi H.M."/>
            <person name="Berlin A."/>
            <person name="Chapman S.B."/>
            <person name="Gearin G."/>
            <person name="Goldberg J."/>
            <person name="Griggs A."/>
            <person name="Gujja S."/>
            <person name="Hansen M."/>
            <person name="Heiman D."/>
            <person name="Howarth C."/>
            <person name="Larimer J."/>
            <person name="Lui A."/>
            <person name="MacDonald P.J.P."/>
            <person name="McCowen C."/>
            <person name="Montmayeur A."/>
            <person name="Murphy C."/>
            <person name="Neiman D."/>
            <person name="Pearson M."/>
            <person name="Priest M."/>
            <person name="Roberts A."/>
            <person name="Saif S."/>
            <person name="Shea T."/>
            <person name="Sisk P."/>
            <person name="Stolte C."/>
            <person name="Sykes S."/>
            <person name="Wortman J."/>
            <person name="Nusbaum C."/>
            <person name="Birren B."/>
        </authorList>
    </citation>
    <scope>NUCLEOTIDE SEQUENCE [LARGE SCALE GENOMIC DNA]</scope>
    <source>
        <strain evidence="3">ATCC 50505</strain>
    </source>
</reference>
<name>L2GKT3_VITCO</name>
<dbReference type="Proteomes" id="UP000011082">
    <property type="component" value="Unassembled WGS sequence"/>
</dbReference>
<organism evidence="2 3">
    <name type="scientific">Vittaforma corneae (strain ATCC 50505)</name>
    <name type="common">Microsporidian parasite</name>
    <name type="synonym">Nosema corneum</name>
    <dbReference type="NCBI Taxonomy" id="993615"/>
    <lineage>
        <taxon>Eukaryota</taxon>
        <taxon>Fungi</taxon>
        <taxon>Fungi incertae sedis</taxon>
        <taxon>Microsporidia</taxon>
        <taxon>Nosematidae</taxon>
        <taxon>Vittaforma</taxon>
    </lineage>
</organism>
<protein>
    <submittedName>
        <fullName evidence="2">Uncharacterized protein</fullName>
    </submittedName>
</protein>
<dbReference type="RefSeq" id="XP_007605173.1">
    <property type="nucleotide sequence ID" value="XM_007605111.1"/>
</dbReference>
<feature type="signal peptide" evidence="1">
    <location>
        <begin position="1"/>
        <end position="32"/>
    </location>
</feature>
<dbReference type="VEuPathDB" id="MicrosporidiaDB:VICG_01728"/>
<accession>L2GKT3</accession>
<proteinExistence type="predicted"/>
<dbReference type="InParanoid" id="L2GKT3"/>
<dbReference type="GeneID" id="19882438"/>
<keyword evidence="3" id="KW-1185">Reference proteome</keyword>
<evidence type="ECO:0000256" key="1">
    <source>
        <dbReference type="SAM" id="SignalP"/>
    </source>
</evidence>
<dbReference type="HOGENOM" id="CLU_1107817_0_0_1"/>